<keyword evidence="4" id="KW-0808">Transferase</keyword>
<dbReference type="Pfam" id="PF14223">
    <property type="entry name" value="Retrotran_gag_2"/>
    <property type="match status" value="1"/>
</dbReference>
<accession>A0A9K3P107</accession>
<dbReference type="PANTHER" id="PTHR47481">
    <property type="match status" value="1"/>
</dbReference>
<dbReference type="CDD" id="cd09272">
    <property type="entry name" value="RNase_HI_RT_Ty1"/>
    <property type="match status" value="1"/>
</dbReference>
<feature type="region of interest" description="Disordered" evidence="2">
    <location>
        <begin position="258"/>
        <end position="307"/>
    </location>
</feature>
<organism evidence="4 5">
    <name type="scientific">Helianthus annuus</name>
    <name type="common">Common sunflower</name>
    <dbReference type="NCBI Taxonomy" id="4232"/>
    <lineage>
        <taxon>Eukaryota</taxon>
        <taxon>Viridiplantae</taxon>
        <taxon>Streptophyta</taxon>
        <taxon>Embryophyta</taxon>
        <taxon>Tracheophyta</taxon>
        <taxon>Spermatophyta</taxon>
        <taxon>Magnoliopsida</taxon>
        <taxon>eudicotyledons</taxon>
        <taxon>Gunneridae</taxon>
        <taxon>Pentapetalae</taxon>
        <taxon>asterids</taxon>
        <taxon>campanulids</taxon>
        <taxon>Asterales</taxon>
        <taxon>Asteraceae</taxon>
        <taxon>Asteroideae</taxon>
        <taxon>Heliantheae alliance</taxon>
        <taxon>Heliantheae</taxon>
        <taxon>Helianthus</taxon>
    </lineage>
</organism>
<feature type="region of interest" description="Disordered" evidence="2">
    <location>
        <begin position="350"/>
        <end position="376"/>
    </location>
</feature>
<dbReference type="GO" id="GO:0015074">
    <property type="term" value="P:DNA integration"/>
    <property type="evidence" value="ECO:0007669"/>
    <property type="project" value="InterPro"/>
</dbReference>
<dbReference type="EC" id="2.7.7.49" evidence="4"/>
<dbReference type="Pfam" id="PF13976">
    <property type="entry name" value="gag_pre-integrs"/>
    <property type="match status" value="1"/>
</dbReference>
<feature type="compositionally biased region" description="Low complexity" evidence="2">
    <location>
        <begin position="271"/>
        <end position="297"/>
    </location>
</feature>
<dbReference type="GO" id="GO:0004190">
    <property type="term" value="F:aspartic-type endopeptidase activity"/>
    <property type="evidence" value="ECO:0007669"/>
    <property type="project" value="UniProtKB-KW"/>
</dbReference>
<proteinExistence type="predicted"/>
<keyword evidence="1" id="KW-0645">Protease</keyword>
<dbReference type="PROSITE" id="PS50994">
    <property type="entry name" value="INTEGRASE"/>
    <property type="match status" value="1"/>
</dbReference>
<feature type="domain" description="Integrase catalytic" evidence="3">
    <location>
        <begin position="550"/>
        <end position="666"/>
    </location>
</feature>
<feature type="region of interest" description="Disordered" evidence="2">
    <location>
        <begin position="760"/>
        <end position="877"/>
    </location>
</feature>
<dbReference type="SUPFAM" id="SSF56672">
    <property type="entry name" value="DNA/RNA polymerases"/>
    <property type="match status" value="1"/>
</dbReference>
<dbReference type="InterPro" id="IPR057670">
    <property type="entry name" value="SH3_retrovirus"/>
</dbReference>
<keyword evidence="4" id="KW-0548">Nucleotidyltransferase</keyword>
<evidence type="ECO:0000313" key="5">
    <source>
        <dbReference type="Proteomes" id="UP000215914"/>
    </source>
</evidence>
<sequence length="1415" mass="158437">MAAILCFSNPEKTTHNSHKFPFTLKPTNYGYWRQMLESFLTSHNLFGYIDGTVPCPEQKVQTGEATTDNPSYAPWISNDAHIRTLLISTVSEESYQHIQGKTSRDVWQSLERAYAPSTASHEFYLKNQLLRITMKGDEKPIDYLCRAQAYATALANIGKPVLDSDLVMHTLAGLREEYTGLKGSVLGRKPPIQFNEIYSLLSDHDYAVTKTFSPNPSAFLAAAQPPSQPSAVLSSPNLDQLQQQIQNLQLAASQLGYQLQPNPSQPQAYFGSRSNNNQNRTGRNNRGRGNSRGSFNPRSRDNGGTRQFSWASTQNTVYGHCNRCGIAHLPSQCPNQNSGQSRSAPQANFTAFTDGASSSGSTWKTDTGATHHATPDLSNLDNSEAYFGNDSLLVGNGSSIPIFRIGSSKIHSSNKIFNLSDILHVPKLKQNLLSVQKFCFDNDVFFEFHSSYFLVKDESTRTILLSGPSEHGLYSIRLPQLKTLPKVAFTAVKASSDVWHQRLGHPHAQVFNSIVSYCSLPVSNKLFKHLCPFCQMGKSSKLHLSDSNFRSNNILDLIYCDVWGPTPSPSIDGHRYFLLCVDHHTRYMWLYPLSQKSDVYAILTNFITMVERQFNTKLKSIQSDWGGEFRPLATLCRNLGILHRRSCPHTSEQNGFVERRHRHVVETGLSLMAQSHLSNKSPFEHIYGRKPDYSFLRVFGSQCFPYLRPYNHHKIEFRSTPCVFLGYSPSHHGYRCFDPHTERIYIARHVRFNEQVFPYAPSPKPPSPPPSSPYISIFPNPPPGFPPHPPPNSPTPEPTPSAQPNSTSPEPTPSGQPPTTSPEPTPSAQPPTTSPEPSTTDTPLPSAAPGSHPASAAARSRPANLRPHPKRPDRYNPAAYTATASSLPFEPPTFTIANKYSEWRDAMSEELNALYKNGTWTLVPPVPNTNVVDCKWVYRLKTDETGKVSRYKARLVAKGFHQQHGVDYHETFSPVIKPVTIRTILSLAVTNRWPLRQLDIQTAFLHGNLEETVYMRQPPGFTDPNKPDHVCLLNKAIYGLKQAPRAWFNKLSTALLQLGFHGSKTDPSLFILNSSGLLVYLLVYVDDIIITGNHSGAVSNIIERLDSLFALKDLGQLHYFLGVEVIHKNSDLVLSQRKYINDVMHRAGLTDCKPISTPMSTSHVLLPDDSPPLDDPSRYRQIVGALQYATLSRPDIAFAVNRVCQFMHAPTENHWSAVKRILRYLNGTINMGLWIRHNTGYRLQAFSDSHWQANLRAFSDSDWAGCPIDRRSTGGFAIYLGSNLVSWSAKKQKTVSRSSTESEYKAIADTVAELIWLKSLLRELGLDSGAPTLWCDNLGATYLTANPVFHARTKHVEVDYNFVREQVSQGNLTVKFISTKEQIADIFTKPLPAQKFDFLRTKLQIADRPELAGEY</sequence>
<evidence type="ECO:0000256" key="2">
    <source>
        <dbReference type="SAM" id="MobiDB-lite"/>
    </source>
</evidence>
<dbReference type="InterPro" id="IPR025724">
    <property type="entry name" value="GAG-pre-integrase_dom"/>
</dbReference>
<dbReference type="InterPro" id="IPR036397">
    <property type="entry name" value="RNaseH_sf"/>
</dbReference>
<reference evidence="4" key="1">
    <citation type="journal article" date="2017" name="Nature">
        <title>The sunflower genome provides insights into oil metabolism, flowering and Asterid evolution.</title>
        <authorList>
            <person name="Badouin H."/>
            <person name="Gouzy J."/>
            <person name="Grassa C.J."/>
            <person name="Murat F."/>
            <person name="Staton S.E."/>
            <person name="Cottret L."/>
            <person name="Lelandais-Briere C."/>
            <person name="Owens G.L."/>
            <person name="Carrere S."/>
            <person name="Mayjonade B."/>
            <person name="Legrand L."/>
            <person name="Gill N."/>
            <person name="Kane N.C."/>
            <person name="Bowers J.E."/>
            <person name="Hubner S."/>
            <person name="Bellec A."/>
            <person name="Berard A."/>
            <person name="Berges H."/>
            <person name="Blanchet N."/>
            <person name="Boniface M.C."/>
            <person name="Brunel D."/>
            <person name="Catrice O."/>
            <person name="Chaidir N."/>
            <person name="Claudel C."/>
            <person name="Donnadieu C."/>
            <person name="Faraut T."/>
            <person name="Fievet G."/>
            <person name="Helmstetter N."/>
            <person name="King M."/>
            <person name="Knapp S.J."/>
            <person name="Lai Z."/>
            <person name="Le Paslier M.C."/>
            <person name="Lippi Y."/>
            <person name="Lorenzon L."/>
            <person name="Mandel J.R."/>
            <person name="Marage G."/>
            <person name="Marchand G."/>
            <person name="Marquand E."/>
            <person name="Bret-Mestries E."/>
            <person name="Morien E."/>
            <person name="Nambeesan S."/>
            <person name="Nguyen T."/>
            <person name="Pegot-Espagnet P."/>
            <person name="Pouilly N."/>
            <person name="Raftis F."/>
            <person name="Sallet E."/>
            <person name="Schiex T."/>
            <person name="Thomas J."/>
            <person name="Vandecasteele C."/>
            <person name="Vares D."/>
            <person name="Vear F."/>
            <person name="Vautrin S."/>
            <person name="Crespi M."/>
            <person name="Mangin B."/>
            <person name="Burke J.M."/>
            <person name="Salse J."/>
            <person name="Munos S."/>
            <person name="Vincourt P."/>
            <person name="Rieseberg L.H."/>
            <person name="Langlade N.B."/>
        </authorList>
    </citation>
    <scope>NUCLEOTIDE SEQUENCE</scope>
    <source>
        <tissue evidence="4">Leaves</tissue>
    </source>
</reference>
<dbReference type="PANTHER" id="PTHR47481:SF39">
    <property type="entry name" value="TRANSCRIPTION FACTOR INTERACTOR AND REGULATOR CCHC(ZN) FAMILY"/>
    <property type="match status" value="1"/>
</dbReference>
<comment type="caution">
    <text evidence="4">The sequence shown here is derived from an EMBL/GenBank/DDBJ whole genome shotgun (WGS) entry which is preliminary data.</text>
</comment>
<evidence type="ECO:0000259" key="3">
    <source>
        <dbReference type="PROSITE" id="PS50994"/>
    </source>
</evidence>
<feature type="compositionally biased region" description="Pro residues" evidence="2">
    <location>
        <begin position="810"/>
        <end position="834"/>
    </location>
</feature>
<dbReference type="Pfam" id="PF25597">
    <property type="entry name" value="SH3_retrovirus"/>
    <property type="match status" value="1"/>
</dbReference>
<feature type="compositionally biased region" description="Pro residues" evidence="2">
    <location>
        <begin position="779"/>
        <end position="801"/>
    </location>
</feature>
<dbReference type="SUPFAM" id="SSF53098">
    <property type="entry name" value="Ribonuclease H-like"/>
    <property type="match status" value="1"/>
</dbReference>
<evidence type="ECO:0000313" key="4">
    <source>
        <dbReference type="EMBL" id="KAF5818378.1"/>
    </source>
</evidence>
<reference evidence="4" key="2">
    <citation type="submission" date="2020-06" db="EMBL/GenBank/DDBJ databases">
        <title>Helianthus annuus Genome sequencing and assembly Release 2.</title>
        <authorList>
            <person name="Gouzy J."/>
            <person name="Langlade N."/>
            <person name="Munos S."/>
        </authorList>
    </citation>
    <scope>NUCLEOTIDE SEQUENCE</scope>
    <source>
        <tissue evidence="4">Leaves</tissue>
    </source>
</reference>
<feature type="compositionally biased region" description="Low complexity" evidence="2">
    <location>
        <begin position="835"/>
        <end position="863"/>
    </location>
</feature>
<dbReference type="GO" id="GO:0003676">
    <property type="term" value="F:nucleic acid binding"/>
    <property type="evidence" value="ECO:0007669"/>
    <property type="project" value="InterPro"/>
</dbReference>
<keyword evidence="5" id="KW-1185">Reference proteome</keyword>
<feature type="compositionally biased region" description="Polar residues" evidence="2">
    <location>
        <begin position="350"/>
        <end position="368"/>
    </location>
</feature>
<dbReference type="InterPro" id="IPR013103">
    <property type="entry name" value="RVT_2"/>
</dbReference>
<keyword evidence="1" id="KW-0378">Hydrolase</keyword>
<dbReference type="InterPro" id="IPR043502">
    <property type="entry name" value="DNA/RNA_pol_sf"/>
</dbReference>
<dbReference type="Gramene" id="mRNA:HanXRQr2_Chr02g0064501">
    <property type="protein sequence ID" value="CDS:HanXRQr2_Chr02g0064501.1"/>
    <property type="gene ID" value="HanXRQr2_Chr02g0064501"/>
</dbReference>
<dbReference type="Pfam" id="PF22936">
    <property type="entry name" value="Pol_BBD"/>
    <property type="match status" value="1"/>
</dbReference>
<feature type="compositionally biased region" description="Polar residues" evidence="2">
    <location>
        <begin position="258"/>
        <end position="267"/>
    </location>
</feature>
<dbReference type="Proteomes" id="UP000215914">
    <property type="component" value="Unassembled WGS sequence"/>
</dbReference>
<keyword evidence="1" id="KW-0064">Aspartyl protease</keyword>
<keyword evidence="4" id="KW-0695">RNA-directed DNA polymerase</keyword>
<dbReference type="Pfam" id="PF07727">
    <property type="entry name" value="RVT_2"/>
    <property type="match status" value="1"/>
</dbReference>
<dbReference type="Gene3D" id="3.30.420.10">
    <property type="entry name" value="Ribonuclease H-like superfamily/Ribonuclease H"/>
    <property type="match status" value="1"/>
</dbReference>
<protein>
    <submittedName>
        <fullName evidence="4">RNA-directed DNA polymerase</fullName>
        <ecNumber evidence="4">2.7.7.49</ecNumber>
    </submittedName>
</protein>
<dbReference type="InterPro" id="IPR054722">
    <property type="entry name" value="PolX-like_BBD"/>
</dbReference>
<dbReference type="PRINTS" id="PR01217">
    <property type="entry name" value="PRICHEXTENSN"/>
</dbReference>
<gene>
    <name evidence="4" type="ORF">HanXRQr2_Chr02g0064501</name>
</gene>
<name>A0A9K3P107_HELAN</name>
<feature type="compositionally biased region" description="Pro residues" evidence="2">
    <location>
        <begin position="760"/>
        <end position="772"/>
    </location>
</feature>
<dbReference type="InterPro" id="IPR012337">
    <property type="entry name" value="RNaseH-like_sf"/>
</dbReference>
<dbReference type="InterPro" id="IPR001584">
    <property type="entry name" value="Integrase_cat-core"/>
</dbReference>
<dbReference type="EMBL" id="MNCJ02000317">
    <property type="protein sequence ID" value="KAF5818378.1"/>
    <property type="molecule type" value="Genomic_DNA"/>
</dbReference>
<evidence type="ECO:0000256" key="1">
    <source>
        <dbReference type="ARBA" id="ARBA00022750"/>
    </source>
</evidence>
<dbReference type="GO" id="GO:0003964">
    <property type="term" value="F:RNA-directed DNA polymerase activity"/>
    <property type="evidence" value="ECO:0007669"/>
    <property type="project" value="UniProtKB-KW"/>
</dbReference>